<dbReference type="Gene3D" id="3.40.50.1000">
    <property type="entry name" value="HAD superfamily/HAD-like"/>
    <property type="match status" value="1"/>
</dbReference>
<dbReference type="SUPFAM" id="SSF56784">
    <property type="entry name" value="HAD-like"/>
    <property type="match status" value="1"/>
</dbReference>
<dbReference type="GO" id="GO:0016791">
    <property type="term" value="F:phosphatase activity"/>
    <property type="evidence" value="ECO:0007669"/>
    <property type="project" value="InterPro"/>
</dbReference>
<feature type="binding site" evidence="10">
    <location>
        <position position="8"/>
    </location>
    <ligand>
        <name>Mg(2+)</name>
        <dbReference type="ChEBI" id="CHEBI:18420"/>
    </ligand>
</feature>
<evidence type="ECO:0000256" key="8">
    <source>
        <dbReference type="PIRSR" id="PIRSR004682-1"/>
    </source>
</evidence>
<comment type="caution">
    <text evidence="11">The sequence shown here is derived from an EMBL/GenBank/DDBJ whole genome shotgun (WGS) entry which is preliminary data.</text>
</comment>
<name>A0A554A0V9_9BACI</name>
<dbReference type="PIRSF" id="PIRSF004682">
    <property type="entry name" value="GmhB"/>
    <property type="match status" value="1"/>
</dbReference>
<comment type="subcellular location">
    <subcellularLocation>
        <location evidence="1 7">Cytoplasm</location>
    </subcellularLocation>
</comment>
<comment type="similarity">
    <text evidence="7">Belongs to the gmhB family.</text>
</comment>
<feature type="binding site" evidence="10">
    <location>
        <position position="130"/>
    </location>
    <ligand>
        <name>Mg(2+)</name>
        <dbReference type="ChEBI" id="CHEBI:18420"/>
    </ligand>
</feature>
<gene>
    <name evidence="11" type="ORF">FN960_06225</name>
</gene>
<feature type="site" description="Stabilizes the phosphoryl group" evidence="9">
    <location>
        <position position="105"/>
    </location>
</feature>
<dbReference type="EMBL" id="VLXZ01000003">
    <property type="protein sequence ID" value="TSB47332.1"/>
    <property type="molecule type" value="Genomic_DNA"/>
</dbReference>
<evidence type="ECO:0000256" key="3">
    <source>
        <dbReference type="ARBA" id="ARBA00022723"/>
    </source>
</evidence>
<dbReference type="InterPro" id="IPR036412">
    <property type="entry name" value="HAD-like_sf"/>
</dbReference>
<evidence type="ECO:0000256" key="6">
    <source>
        <dbReference type="ARBA" id="ARBA00031828"/>
    </source>
</evidence>
<comment type="cofactor">
    <cofactor evidence="10">
        <name>Mg(2+)</name>
        <dbReference type="ChEBI" id="CHEBI:18420"/>
    </cofactor>
</comment>
<protein>
    <recommendedName>
        <fullName evidence="6 7">D,D-heptose 1,7-bisphosphate phosphatase</fullName>
        <ecNumber evidence="7">3.1.3.-</ecNumber>
    </recommendedName>
</protein>
<evidence type="ECO:0000256" key="5">
    <source>
        <dbReference type="ARBA" id="ARBA00023277"/>
    </source>
</evidence>
<feature type="active site" description="Nucleophile" evidence="8">
    <location>
        <position position="8"/>
    </location>
</feature>
<dbReference type="RefSeq" id="WP_143847831.1">
    <property type="nucleotide sequence ID" value="NZ_VLXZ01000003.1"/>
</dbReference>
<dbReference type="InterPro" id="IPR004446">
    <property type="entry name" value="Heptose_bisP_phosphatase"/>
</dbReference>
<feature type="binding site" evidence="10">
    <location>
        <position position="95"/>
    </location>
    <ligand>
        <name>Zn(2+)</name>
        <dbReference type="ChEBI" id="CHEBI:29105"/>
    </ligand>
</feature>
<dbReference type="Proteomes" id="UP000318521">
    <property type="component" value="Unassembled WGS sequence"/>
</dbReference>
<dbReference type="Pfam" id="PF13242">
    <property type="entry name" value="Hydrolase_like"/>
    <property type="match status" value="1"/>
</dbReference>
<keyword evidence="2 7" id="KW-0963">Cytoplasm</keyword>
<feature type="binding site" evidence="10">
    <location>
        <position position="93"/>
    </location>
    <ligand>
        <name>Zn(2+)</name>
        <dbReference type="ChEBI" id="CHEBI:29105"/>
    </ligand>
</feature>
<feature type="binding site" evidence="10">
    <location>
        <position position="101"/>
    </location>
    <ligand>
        <name>Zn(2+)</name>
        <dbReference type="ChEBI" id="CHEBI:29105"/>
    </ligand>
</feature>
<evidence type="ECO:0000256" key="10">
    <source>
        <dbReference type="PIRSR" id="PIRSR004682-4"/>
    </source>
</evidence>
<evidence type="ECO:0000256" key="7">
    <source>
        <dbReference type="PIRNR" id="PIRNR004682"/>
    </source>
</evidence>
<dbReference type="NCBIfam" id="TIGR01656">
    <property type="entry name" value="Histidinol-ppas"/>
    <property type="match status" value="1"/>
</dbReference>
<feature type="active site" description="Proton donor" evidence="8">
    <location>
        <position position="10"/>
    </location>
</feature>
<keyword evidence="10" id="KW-0862">Zinc</keyword>
<evidence type="ECO:0000256" key="1">
    <source>
        <dbReference type="ARBA" id="ARBA00004496"/>
    </source>
</evidence>
<evidence type="ECO:0000256" key="2">
    <source>
        <dbReference type="ARBA" id="ARBA00022490"/>
    </source>
</evidence>
<dbReference type="OrthoDB" id="9801899at2"/>
<dbReference type="InterPro" id="IPR006543">
    <property type="entry name" value="Histidinol-phos"/>
</dbReference>
<evidence type="ECO:0000313" key="11">
    <source>
        <dbReference type="EMBL" id="TSB47332.1"/>
    </source>
</evidence>
<reference evidence="11 12" key="1">
    <citation type="submission" date="2019-07" db="EMBL/GenBank/DDBJ databases">
        <authorList>
            <person name="Park Y.J."/>
            <person name="Jeong S.E."/>
            <person name="Jung H.S."/>
        </authorList>
    </citation>
    <scope>NUCLEOTIDE SEQUENCE [LARGE SCALE GENOMIC DNA]</scope>
    <source>
        <strain evidence="12">P16(2019)</strain>
    </source>
</reference>
<proteinExistence type="inferred from homology"/>
<keyword evidence="5 7" id="KW-0119">Carbohydrate metabolism</keyword>
<dbReference type="GO" id="GO:0046872">
    <property type="term" value="F:metal ion binding"/>
    <property type="evidence" value="ECO:0007669"/>
    <property type="project" value="UniProtKB-KW"/>
</dbReference>
<dbReference type="EC" id="3.1.3.-" evidence="7"/>
<dbReference type="GO" id="GO:0005975">
    <property type="term" value="P:carbohydrate metabolic process"/>
    <property type="evidence" value="ECO:0007669"/>
    <property type="project" value="InterPro"/>
</dbReference>
<feature type="site" description="Stabilizes the phosphoryl group" evidence="9">
    <location>
        <position position="54"/>
    </location>
</feature>
<dbReference type="CDD" id="cd07503">
    <property type="entry name" value="HAD_HisB-N"/>
    <property type="match status" value="1"/>
</dbReference>
<dbReference type="PANTHER" id="PTHR42891:SF1">
    <property type="entry name" value="D-GLYCERO-BETA-D-MANNO-HEPTOSE-1,7-BISPHOSPHATE 7-PHOSPHATASE"/>
    <property type="match status" value="1"/>
</dbReference>
<dbReference type="AlphaFoldDB" id="A0A554A0V9"/>
<keyword evidence="12" id="KW-1185">Reference proteome</keyword>
<dbReference type="NCBIfam" id="TIGR01662">
    <property type="entry name" value="HAD-SF-IIIA"/>
    <property type="match status" value="1"/>
</dbReference>
<organism evidence="11 12">
    <name type="scientific">Alkalicoccobacillus porphyridii</name>
    <dbReference type="NCBI Taxonomy" id="2597270"/>
    <lineage>
        <taxon>Bacteria</taxon>
        <taxon>Bacillati</taxon>
        <taxon>Bacillota</taxon>
        <taxon>Bacilli</taxon>
        <taxon>Bacillales</taxon>
        <taxon>Bacillaceae</taxon>
        <taxon>Alkalicoccobacillus</taxon>
    </lineage>
</organism>
<dbReference type="PANTHER" id="PTHR42891">
    <property type="entry name" value="D-GLYCERO-BETA-D-MANNO-HEPTOSE-1,7-BISPHOSPHATE 7-PHOSPHATASE"/>
    <property type="match status" value="1"/>
</dbReference>
<dbReference type="InterPro" id="IPR006549">
    <property type="entry name" value="HAD-SF_hydro_IIIA"/>
</dbReference>
<comment type="cofactor">
    <cofactor evidence="10">
        <name>Zn(2+)</name>
        <dbReference type="ChEBI" id="CHEBI:29105"/>
    </cofactor>
</comment>
<feature type="site" description="Contributes to substrate recognition" evidence="9">
    <location>
        <position position="104"/>
    </location>
</feature>
<dbReference type="GO" id="GO:0005737">
    <property type="term" value="C:cytoplasm"/>
    <property type="evidence" value="ECO:0007669"/>
    <property type="project" value="UniProtKB-SubCell"/>
</dbReference>
<keyword evidence="4 7" id="KW-0378">Hydrolase</keyword>
<feature type="binding site" evidence="10">
    <location>
        <position position="10"/>
    </location>
    <ligand>
        <name>Mg(2+)</name>
        <dbReference type="ChEBI" id="CHEBI:18420"/>
    </ligand>
</feature>
<accession>A0A554A0V9</accession>
<evidence type="ECO:0000256" key="9">
    <source>
        <dbReference type="PIRSR" id="PIRSR004682-3"/>
    </source>
</evidence>
<keyword evidence="10" id="KW-0460">Magnesium</keyword>
<evidence type="ECO:0000313" key="12">
    <source>
        <dbReference type="Proteomes" id="UP000318521"/>
    </source>
</evidence>
<keyword evidence="3 10" id="KW-0479">Metal-binding</keyword>
<sequence>MNQAVFLDRDGVINEVLSNRVRFVNRPSDLYLLTGVGESIRQFNEAGFTILVVTNQGGVGLGHMSEEQVETIHTSMKEKLSQDGAVIDDIMYCSHKPNSDCPCRKPKAYMLEKLAEKHQINLRESIMVGDREPDILAGQNAGCRTVLVHARTKQSFGADLVCKDLKAAVPWILKQKLK</sequence>
<feature type="binding site" evidence="10">
    <location>
        <position position="103"/>
    </location>
    <ligand>
        <name>Zn(2+)</name>
        <dbReference type="ChEBI" id="CHEBI:29105"/>
    </ligand>
</feature>
<dbReference type="InterPro" id="IPR023214">
    <property type="entry name" value="HAD_sf"/>
</dbReference>
<evidence type="ECO:0000256" key="4">
    <source>
        <dbReference type="ARBA" id="ARBA00022801"/>
    </source>
</evidence>